<sequence length="50" mass="5133">MMMSAVMGLVSLAASVTLVVWGAAIRRDMERGGFLHGAGLMPAGAAQEVD</sequence>
<comment type="caution">
    <text evidence="1">The sequence shown here is derived from an EMBL/GenBank/DDBJ whole genome shotgun (WGS) entry which is preliminary data.</text>
</comment>
<evidence type="ECO:0000313" key="2">
    <source>
        <dbReference type="Proteomes" id="UP001529369"/>
    </source>
</evidence>
<protein>
    <submittedName>
        <fullName evidence="1">Uncharacterized protein</fullName>
    </submittedName>
</protein>
<dbReference type="RefSeq" id="WP_290314754.1">
    <property type="nucleotide sequence ID" value="NZ_JAUFPN010000011.1"/>
</dbReference>
<accession>A0ABT8A0L6</accession>
<reference evidence="2" key="1">
    <citation type="journal article" date="2019" name="Int. J. Syst. Evol. Microbiol.">
        <title>The Global Catalogue of Microorganisms (GCM) 10K type strain sequencing project: providing services to taxonomists for standard genome sequencing and annotation.</title>
        <authorList>
            <consortium name="The Broad Institute Genomics Platform"/>
            <consortium name="The Broad Institute Genome Sequencing Center for Infectious Disease"/>
            <person name="Wu L."/>
            <person name="Ma J."/>
        </authorList>
    </citation>
    <scope>NUCLEOTIDE SEQUENCE [LARGE SCALE GENOMIC DNA]</scope>
    <source>
        <strain evidence="2">CECT 7131</strain>
    </source>
</reference>
<keyword evidence="2" id="KW-1185">Reference proteome</keyword>
<dbReference type="EMBL" id="JAUFPN010000011">
    <property type="protein sequence ID" value="MDN3563023.1"/>
    <property type="molecule type" value="Genomic_DNA"/>
</dbReference>
<gene>
    <name evidence="1" type="ORF">QWZ14_01345</name>
</gene>
<evidence type="ECO:0000313" key="1">
    <source>
        <dbReference type="EMBL" id="MDN3563023.1"/>
    </source>
</evidence>
<organism evidence="1 2">
    <name type="scientific">Paeniroseomonas aquatica</name>
    <dbReference type="NCBI Taxonomy" id="373043"/>
    <lineage>
        <taxon>Bacteria</taxon>
        <taxon>Pseudomonadati</taxon>
        <taxon>Pseudomonadota</taxon>
        <taxon>Alphaproteobacteria</taxon>
        <taxon>Acetobacterales</taxon>
        <taxon>Acetobacteraceae</taxon>
        <taxon>Paeniroseomonas</taxon>
    </lineage>
</organism>
<name>A0ABT8A0L6_9PROT</name>
<proteinExistence type="predicted"/>
<dbReference type="Proteomes" id="UP001529369">
    <property type="component" value="Unassembled WGS sequence"/>
</dbReference>